<comment type="caution">
    <text evidence="1">The sequence shown here is derived from an EMBL/GenBank/DDBJ whole genome shotgun (WGS) entry which is preliminary data.</text>
</comment>
<dbReference type="EMBL" id="BQNB010011101">
    <property type="protein sequence ID" value="GJS86138.1"/>
    <property type="molecule type" value="Genomic_DNA"/>
</dbReference>
<proteinExistence type="predicted"/>
<dbReference type="Proteomes" id="UP001151760">
    <property type="component" value="Unassembled WGS sequence"/>
</dbReference>
<evidence type="ECO:0000313" key="2">
    <source>
        <dbReference type="Proteomes" id="UP001151760"/>
    </source>
</evidence>
<protein>
    <submittedName>
        <fullName evidence="1">Uncharacterized protein</fullName>
    </submittedName>
</protein>
<gene>
    <name evidence="1" type="ORF">Tco_0752679</name>
</gene>
<keyword evidence="2" id="KW-1185">Reference proteome</keyword>
<name>A0ABQ4ZBA1_9ASTR</name>
<reference evidence="1" key="2">
    <citation type="submission" date="2022-01" db="EMBL/GenBank/DDBJ databases">
        <authorList>
            <person name="Yamashiro T."/>
            <person name="Shiraishi A."/>
            <person name="Satake H."/>
            <person name="Nakayama K."/>
        </authorList>
    </citation>
    <scope>NUCLEOTIDE SEQUENCE</scope>
</reference>
<sequence>MEKQLLDRSKGVNPRVGIFKSDVLEWIPTGKLFDLIAPSKWMKAADTINQCLQKEHRLIKNAGTVMSITGKSQSMVAEKADISETIVKVDSQMMIQKK</sequence>
<reference evidence="1" key="1">
    <citation type="journal article" date="2022" name="Int. J. Mol. Sci.">
        <title>Draft Genome of Tanacetum Coccineum: Genomic Comparison of Closely Related Tanacetum-Family Plants.</title>
        <authorList>
            <person name="Yamashiro T."/>
            <person name="Shiraishi A."/>
            <person name="Nakayama K."/>
            <person name="Satake H."/>
        </authorList>
    </citation>
    <scope>NUCLEOTIDE SEQUENCE</scope>
</reference>
<accession>A0ABQ4ZBA1</accession>
<evidence type="ECO:0000313" key="1">
    <source>
        <dbReference type="EMBL" id="GJS86138.1"/>
    </source>
</evidence>
<organism evidence="1 2">
    <name type="scientific">Tanacetum coccineum</name>
    <dbReference type="NCBI Taxonomy" id="301880"/>
    <lineage>
        <taxon>Eukaryota</taxon>
        <taxon>Viridiplantae</taxon>
        <taxon>Streptophyta</taxon>
        <taxon>Embryophyta</taxon>
        <taxon>Tracheophyta</taxon>
        <taxon>Spermatophyta</taxon>
        <taxon>Magnoliopsida</taxon>
        <taxon>eudicotyledons</taxon>
        <taxon>Gunneridae</taxon>
        <taxon>Pentapetalae</taxon>
        <taxon>asterids</taxon>
        <taxon>campanulids</taxon>
        <taxon>Asterales</taxon>
        <taxon>Asteraceae</taxon>
        <taxon>Asteroideae</taxon>
        <taxon>Anthemideae</taxon>
        <taxon>Anthemidinae</taxon>
        <taxon>Tanacetum</taxon>
    </lineage>
</organism>